<dbReference type="Pfam" id="PF02738">
    <property type="entry name" value="MoCoBD_1"/>
    <property type="match status" value="1"/>
</dbReference>
<gene>
    <name evidence="2" type="ORF">H8S34_06430</name>
</gene>
<accession>A0ABR7HSG3</accession>
<dbReference type="InterPro" id="IPR036856">
    <property type="entry name" value="Ald_Oxase/Xan_DH_a/b_sf"/>
</dbReference>
<feature type="domain" description="Aldehyde oxidase/xanthine dehydrogenase a/b hammerhead" evidence="1">
    <location>
        <begin position="13"/>
        <end position="116"/>
    </location>
</feature>
<sequence>MSNNRRDVLAKVTGKAIYANDIQMPGMVFCKVVRSTIASGRIRSIDTARAEQVPGVLRVFTAKDIPGIPNQPCDRPVICGDRVRYIGDAVALIAAETREQAEEAAALVQVEYEELPANFDPLRALDEDAPLIHEGGNTICCWKTQRGDVEEAFQHCDHILERDYVTSRVQHVCIETEAAVAYTDPVTNEVIVRCPVNSPFVIRKTVAETLGVPYTQVRVILATIGASFGGKNYDIAMASSRAALVSTLLGRPCKVWLTREESIMEGTKRHPIHAHYKVGFNDDGKLQAMQVRLVLDGGAYKSKTFPVTTRMAIEAAGPYIVPNIDTISTSVYTNNVYSDALRGFGSPQVDFCSESLMDEIAKELHMDPVELRKKNMLYEGCTSTTGQHMTNVTLDQCYEALDKAAQIQERRARIAAYNASHTGTKKGLGIAFLHRGESFGAAGQGIDTASGMIALQPDGSVTVASSIAEVGQGGPNMLVSVVHETLGVAREKIHVTPVDTGYLTDAGPTVATRGTVFSGGAVWKACLSVREKLTGYAEKRLGTRDVVFAEEKITDAKNPANSVALLEVIGDAFNNSDHLNSLGYFAAPPFNYDRSTGVGDAYWSWVYGAAAAEVTVDLKTGAVSVDDYFAVHDVGHALDMEEVKGQIRGGVAMGIGYALTEEVDLKEGRIRNLNLENYIVPTALDVPDQIHAIALEIPSEIGPLGAKGLGEPATCNVAPAIINAIDDACGKRIRELPANLERIVLGHSMSK</sequence>
<protein>
    <submittedName>
        <fullName evidence="2">Xanthine dehydrogenase family protein molybdopterin-binding subunit</fullName>
    </submittedName>
</protein>
<dbReference type="Gene3D" id="3.90.1170.50">
    <property type="entry name" value="Aldehyde oxidase/xanthine dehydrogenase, a/b hammerhead"/>
    <property type="match status" value="1"/>
</dbReference>
<organism evidence="2 3">
    <name type="scientific">Pseudoflavonifractor hominis</name>
    <dbReference type="NCBI Taxonomy" id="2763059"/>
    <lineage>
        <taxon>Bacteria</taxon>
        <taxon>Bacillati</taxon>
        <taxon>Bacillota</taxon>
        <taxon>Clostridia</taxon>
        <taxon>Eubacteriales</taxon>
        <taxon>Oscillospiraceae</taxon>
        <taxon>Pseudoflavonifractor</taxon>
    </lineage>
</organism>
<evidence type="ECO:0000313" key="2">
    <source>
        <dbReference type="EMBL" id="MBC5730468.1"/>
    </source>
</evidence>
<dbReference type="SUPFAM" id="SSF56003">
    <property type="entry name" value="Molybdenum cofactor-binding domain"/>
    <property type="match status" value="1"/>
</dbReference>
<dbReference type="EMBL" id="JACOPR010000003">
    <property type="protein sequence ID" value="MBC5730468.1"/>
    <property type="molecule type" value="Genomic_DNA"/>
</dbReference>
<evidence type="ECO:0000313" key="3">
    <source>
        <dbReference type="Proteomes" id="UP000660021"/>
    </source>
</evidence>
<keyword evidence="3" id="KW-1185">Reference proteome</keyword>
<dbReference type="InterPro" id="IPR016208">
    <property type="entry name" value="Ald_Oxase/xanthine_DH-like"/>
</dbReference>
<dbReference type="InterPro" id="IPR008274">
    <property type="entry name" value="AldOxase/xan_DH_MoCoBD1"/>
</dbReference>
<dbReference type="Gene3D" id="3.30.365.10">
    <property type="entry name" value="Aldehyde oxidase/xanthine dehydrogenase, molybdopterin binding domain"/>
    <property type="match status" value="4"/>
</dbReference>
<comment type="caution">
    <text evidence="2">The sequence shown here is derived from an EMBL/GenBank/DDBJ whole genome shotgun (WGS) entry which is preliminary data.</text>
</comment>
<dbReference type="Proteomes" id="UP000660021">
    <property type="component" value="Unassembled WGS sequence"/>
</dbReference>
<dbReference type="PANTHER" id="PTHR11908:SF157">
    <property type="entry name" value="XANTHINE DEHYDROGENASE SUBUNIT D-RELATED"/>
    <property type="match status" value="1"/>
</dbReference>
<dbReference type="InterPro" id="IPR037165">
    <property type="entry name" value="AldOxase/xan_DH_Mopterin-bd_sf"/>
</dbReference>
<name>A0ABR7HSG3_9FIRM</name>
<dbReference type="InterPro" id="IPR046867">
    <property type="entry name" value="AldOxase/xan_DH_MoCoBD2"/>
</dbReference>
<reference evidence="2 3" key="1">
    <citation type="submission" date="2020-08" db="EMBL/GenBank/DDBJ databases">
        <title>Genome public.</title>
        <authorList>
            <person name="Liu C."/>
            <person name="Sun Q."/>
        </authorList>
    </citation>
    <scope>NUCLEOTIDE SEQUENCE [LARGE SCALE GENOMIC DNA]</scope>
    <source>
        <strain evidence="2 3">New-38</strain>
    </source>
</reference>
<dbReference type="PANTHER" id="PTHR11908">
    <property type="entry name" value="XANTHINE DEHYDROGENASE"/>
    <property type="match status" value="1"/>
</dbReference>
<dbReference type="InterPro" id="IPR000674">
    <property type="entry name" value="Ald_Oxase/Xan_DH_a/b"/>
</dbReference>
<evidence type="ECO:0000259" key="1">
    <source>
        <dbReference type="SMART" id="SM01008"/>
    </source>
</evidence>
<proteinExistence type="predicted"/>
<dbReference type="Pfam" id="PF20256">
    <property type="entry name" value="MoCoBD_2"/>
    <property type="match status" value="1"/>
</dbReference>
<dbReference type="Pfam" id="PF01315">
    <property type="entry name" value="Ald_Xan_dh_C"/>
    <property type="match status" value="1"/>
</dbReference>
<dbReference type="SUPFAM" id="SSF54665">
    <property type="entry name" value="CO dehydrogenase molybdoprotein N-domain-like"/>
    <property type="match status" value="1"/>
</dbReference>
<dbReference type="RefSeq" id="WP_186963361.1">
    <property type="nucleotide sequence ID" value="NZ_JACOPR010000003.1"/>
</dbReference>
<dbReference type="SMART" id="SM01008">
    <property type="entry name" value="Ald_Xan_dh_C"/>
    <property type="match status" value="1"/>
</dbReference>